<comment type="caution">
    <text evidence="1">The sequence shown here is derived from an EMBL/GenBank/DDBJ whole genome shotgun (WGS) entry which is preliminary data.</text>
</comment>
<dbReference type="OrthoDB" id="5836254at2759"/>
<protein>
    <submittedName>
        <fullName evidence="1">Uncharacterized protein</fullName>
    </submittedName>
</protein>
<organism evidence="1 2">
    <name type="scientific">Acanthoscelides obtectus</name>
    <name type="common">Bean weevil</name>
    <name type="synonym">Bruchus obtectus</name>
    <dbReference type="NCBI Taxonomy" id="200917"/>
    <lineage>
        <taxon>Eukaryota</taxon>
        <taxon>Metazoa</taxon>
        <taxon>Ecdysozoa</taxon>
        <taxon>Arthropoda</taxon>
        <taxon>Hexapoda</taxon>
        <taxon>Insecta</taxon>
        <taxon>Pterygota</taxon>
        <taxon>Neoptera</taxon>
        <taxon>Endopterygota</taxon>
        <taxon>Coleoptera</taxon>
        <taxon>Polyphaga</taxon>
        <taxon>Cucujiformia</taxon>
        <taxon>Chrysomeloidea</taxon>
        <taxon>Chrysomelidae</taxon>
        <taxon>Bruchinae</taxon>
        <taxon>Bruchini</taxon>
        <taxon>Acanthoscelides</taxon>
    </lineage>
</organism>
<dbReference type="AlphaFoldDB" id="A0A9P0Q9Q9"/>
<dbReference type="Proteomes" id="UP001152888">
    <property type="component" value="Unassembled WGS sequence"/>
</dbReference>
<evidence type="ECO:0000313" key="2">
    <source>
        <dbReference type="Proteomes" id="UP001152888"/>
    </source>
</evidence>
<gene>
    <name evidence="1" type="ORF">ACAOBT_LOCUS34933</name>
</gene>
<evidence type="ECO:0000313" key="1">
    <source>
        <dbReference type="EMBL" id="CAH2015757.1"/>
    </source>
</evidence>
<proteinExistence type="predicted"/>
<name>A0A9P0Q9Q9_ACAOB</name>
<dbReference type="EMBL" id="CAKOFQ010008747">
    <property type="protein sequence ID" value="CAH2015757.1"/>
    <property type="molecule type" value="Genomic_DNA"/>
</dbReference>
<accession>A0A9P0Q9Q9</accession>
<reference evidence="1" key="1">
    <citation type="submission" date="2022-03" db="EMBL/GenBank/DDBJ databases">
        <authorList>
            <person name="Sayadi A."/>
        </authorList>
    </citation>
    <scope>NUCLEOTIDE SEQUENCE</scope>
</reference>
<keyword evidence="2" id="KW-1185">Reference proteome</keyword>
<sequence>MLSAGKLTKEIDKVIKALLTVILRVPDVDRGRLALRNELAVVLNINDSGLYQLGTKDGTLQSLYCRNEFTLADSDFIDISSVPSTSVFLRTTSRLASGSKQGFIQCNCKRYCIDKKCACRAKTVVCNSKCHNHSSCKISRCRYADTPKAQVII</sequence>